<feature type="non-terminal residue" evidence="1">
    <location>
        <position position="48"/>
    </location>
</feature>
<proteinExistence type="predicted"/>
<dbReference type="AlphaFoldDB" id="A0A7Y4NJ98"/>
<evidence type="ECO:0000313" key="2">
    <source>
        <dbReference type="Proteomes" id="UP000528460"/>
    </source>
</evidence>
<name>A0A7Y4NJ98_9BACT</name>
<protein>
    <submittedName>
        <fullName evidence="1">Metallophosphoesterase</fullName>
    </submittedName>
</protein>
<sequence length="48" mass="5458">MPQWLRMALFLVPVTALLAVAHVYLYRRLVRDVTASRALRRGGMGLFA</sequence>
<evidence type="ECO:0000313" key="1">
    <source>
        <dbReference type="EMBL" id="NOK14965.1"/>
    </source>
</evidence>
<comment type="caution">
    <text evidence="1">The sequence shown here is derived from an EMBL/GenBank/DDBJ whole genome shotgun (WGS) entry which is preliminary data.</text>
</comment>
<organism evidence="1 2">
    <name type="scientific">Corallococcus exercitus</name>
    <dbReference type="NCBI Taxonomy" id="2316736"/>
    <lineage>
        <taxon>Bacteria</taxon>
        <taxon>Pseudomonadati</taxon>
        <taxon>Myxococcota</taxon>
        <taxon>Myxococcia</taxon>
        <taxon>Myxococcales</taxon>
        <taxon>Cystobacterineae</taxon>
        <taxon>Myxococcaceae</taxon>
        <taxon>Corallococcus</taxon>
    </lineage>
</organism>
<dbReference type="Proteomes" id="UP000528460">
    <property type="component" value="Unassembled WGS sequence"/>
</dbReference>
<reference evidence="1 2" key="1">
    <citation type="submission" date="2020-05" db="EMBL/GenBank/DDBJ databases">
        <authorList>
            <person name="Whitworth D."/>
        </authorList>
    </citation>
    <scope>NUCLEOTIDE SEQUENCE [LARGE SCALE GENOMIC DNA]</scope>
    <source>
        <strain evidence="1 2">CA046A</strain>
    </source>
</reference>
<dbReference type="EMBL" id="JABFJW010000592">
    <property type="protein sequence ID" value="NOK14965.1"/>
    <property type="molecule type" value="Genomic_DNA"/>
</dbReference>
<gene>
    <name evidence="1" type="ORF">HNS30_38730</name>
</gene>
<accession>A0A7Y4NJ98</accession>